<keyword evidence="4" id="KW-1185">Reference proteome</keyword>
<evidence type="ECO:0000313" key="4">
    <source>
        <dbReference type="Proteomes" id="UP001634394"/>
    </source>
</evidence>
<evidence type="ECO:0000256" key="1">
    <source>
        <dbReference type="SAM" id="MobiDB-lite"/>
    </source>
</evidence>
<gene>
    <name evidence="3" type="ORF">ACJMK2_023684</name>
</gene>
<feature type="region of interest" description="Disordered" evidence="1">
    <location>
        <begin position="232"/>
        <end position="402"/>
    </location>
</feature>
<evidence type="ECO:0000259" key="2">
    <source>
        <dbReference type="Pfam" id="PF14240"/>
    </source>
</evidence>
<dbReference type="Pfam" id="PF14240">
    <property type="entry name" value="YHYH"/>
    <property type="match status" value="1"/>
</dbReference>
<comment type="caution">
    <text evidence="3">The sequence shown here is derived from an EMBL/GenBank/DDBJ whole genome shotgun (WGS) entry which is preliminary data.</text>
</comment>
<protein>
    <recommendedName>
        <fullName evidence="2">YHYH domain-containing protein</fullName>
    </recommendedName>
</protein>
<dbReference type="AlphaFoldDB" id="A0ABD3T5Z4"/>
<reference evidence="3 4" key="1">
    <citation type="submission" date="2024-11" db="EMBL/GenBank/DDBJ databases">
        <title>Chromosome-level genome assembly of the freshwater bivalve Anodonta woodiana.</title>
        <authorList>
            <person name="Chen X."/>
        </authorList>
    </citation>
    <scope>NUCLEOTIDE SEQUENCE [LARGE SCALE GENOMIC DNA]</scope>
    <source>
        <strain evidence="3">MN2024</strain>
        <tissue evidence="3">Gills</tissue>
    </source>
</reference>
<feature type="domain" description="YHYH" evidence="2">
    <location>
        <begin position="105"/>
        <end position="187"/>
    </location>
</feature>
<feature type="compositionally biased region" description="Polar residues" evidence="1">
    <location>
        <begin position="322"/>
        <end position="331"/>
    </location>
</feature>
<accession>A0ABD3T5Z4</accession>
<proteinExistence type="predicted"/>
<dbReference type="Proteomes" id="UP001634394">
    <property type="component" value="Unassembled WGS sequence"/>
</dbReference>
<organism evidence="3 4">
    <name type="scientific">Sinanodonta woodiana</name>
    <name type="common">Chinese pond mussel</name>
    <name type="synonym">Anodonta woodiana</name>
    <dbReference type="NCBI Taxonomy" id="1069815"/>
    <lineage>
        <taxon>Eukaryota</taxon>
        <taxon>Metazoa</taxon>
        <taxon>Spiralia</taxon>
        <taxon>Lophotrochozoa</taxon>
        <taxon>Mollusca</taxon>
        <taxon>Bivalvia</taxon>
        <taxon>Autobranchia</taxon>
        <taxon>Heteroconchia</taxon>
        <taxon>Palaeoheterodonta</taxon>
        <taxon>Unionida</taxon>
        <taxon>Unionoidea</taxon>
        <taxon>Unionidae</taxon>
        <taxon>Unioninae</taxon>
        <taxon>Sinanodonta</taxon>
    </lineage>
</organism>
<feature type="compositionally biased region" description="Low complexity" evidence="1">
    <location>
        <begin position="232"/>
        <end position="277"/>
    </location>
</feature>
<evidence type="ECO:0000313" key="3">
    <source>
        <dbReference type="EMBL" id="KAL3832000.1"/>
    </source>
</evidence>
<name>A0ABD3T5Z4_SINWO</name>
<dbReference type="EMBL" id="JBJQND010000019">
    <property type="protein sequence ID" value="KAL3832000.1"/>
    <property type="molecule type" value="Genomic_DNA"/>
</dbReference>
<feature type="compositionally biased region" description="Gly residues" evidence="1">
    <location>
        <begin position="371"/>
        <end position="401"/>
    </location>
</feature>
<dbReference type="InterPro" id="IPR025924">
    <property type="entry name" value="YHYH_dom"/>
</dbReference>
<sequence length="498" mass="52469">MSICQSWTVSAVSLISSLLVWISTVNTAYLTELEQNTLKEKGITLEEYSDDYWLLKSNGIPEHATGVFPNENNPNTISKQNYEYLIPKNPLRLDKDDNSSNDYECLNMGVTAFASNGVPMFNPYSAEGFNAVEGPCSEVFDDCNAHPDMLGRYHYHQFPNCLYDVSEQYSRLYGVALDGFPIYGPYEVDGTLVDESELDECHGRTAIDGRYEYRITFDFPYILGCYRGKPGSQQSSGLGPQGGSQVSSGIGSVSGQHNGSQMHSGSGSSSGPIGGSQVYSGSGLGSVPQGGSQMYSGSGSGHGPQGSSQVFGSGSRPHEGSQMFSGSGSANGPQGGSPISGSGSGFGPQGGSQNKFGLGSGLPSINTESGSGFGPQGGRQGSNGTGQKFGGSGSGSLGSIGGNQRIPHFRGVSTGESDALAALLRMLKIDGRSYRVRKSLDKHYHSGNKGQLLAGLRELLNQLAAAKRADSSCVKDENWMQQEGVCPLKCENPSLGCD</sequence>